<dbReference type="PROSITE" id="PS51257">
    <property type="entry name" value="PROKAR_LIPOPROTEIN"/>
    <property type="match status" value="1"/>
</dbReference>
<dbReference type="EMBL" id="CP041186">
    <property type="protein sequence ID" value="QDG49449.1"/>
    <property type="molecule type" value="Genomic_DNA"/>
</dbReference>
<feature type="region of interest" description="Disordered" evidence="1">
    <location>
        <begin position="226"/>
        <end position="266"/>
    </location>
</feature>
<name>A0A4Y6PMJ9_PERCE</name>
<organism evidence="2 3">
    <name type="scientific">Persicimonas caeni</name>
    <dbReference type="NCBI Taxonomy" id="2292766"/>
    <lineage>
        <taxon>Bacteria</taxon>
        <taxon>Deltaproteobacteria</taxon>
        <taxon>Bradymonadales</taxon>
        <taxon>Bradymonadaceae</taxon>
        <taxon>Persicimonas</taxon>
    </lineage>
</organism>
<evidence type="ECO:0000313" key="2">
    <source>
        <dbReference type="EMBL" id="QDG49449.1"/>
    </source>
</evidence>
<evidence type="ECO:0008006" key="4">
    <source>
        <dbReference type="Google" id="ProtNLM"/>
    </source>
</evidence>
<keyword evidence="3" id="KW-1185">Reference proteome</keyword>
<protein>
    <recommendedName>
        <fullName evidence="4">DUF4382 domain-containing protein</fullName>
    </recommendedName>
</protein>
<reference evidence="2 3" key="1">
    <citation type="submission" date="2019-06" db="EMBL/GenBank/DDBJ databases">
        <title>Persicimonas caeni gen. nov., sp. nov., a predatory bacterium isolated from solar saltern.</title>
        <authorList>
            <person name="Wang S."/>
        </authorList>
    </citation>
    <scope>NUCLEOTIDE SEQUENCE [LARGE SCALE GENOMIC DNA]</scope>
    <source>
        <strain evidence="2 3">YN101</strain>
    </source>
</reference>
<proteinExistence type="predicted"/>
<evidence type="ECO:0000256" key="1">
    <source>
        <dbReference type="SAM" id="MobiDB-lite"/>
    </source>
</evidence>
<evidence type="ECO:0000313" key="3">
    <source>
        <dbReference type="Proteomes" id="UP000315995"/>
    </source>
</evidence>
<sequence>MRAAPNLVNLLAVIGALSLIGACVGTEVGNPQTSDVTVEFSGYDGQQRGALTLASGIEITEAWLVFDELRLREAANCSGSDETDYDQAFAVELISGREFPALDMLSSEATRYCRMELRFAESDLDSLPAGVPAELDGLSVLVRGSYDGTPFVVRDDYKDTFRMDGDFTLSASREPLLVAFALDEWLAAEELDGADGDAEILIDADNNSDLLDSFRENMKRSAALFRDANEDGELQADETDELADGDVDDDSSDDEADAGDAEADAG</sequence>
<dbReference type="AlphaFoldDB" id="A0A4Y6PMJ9"/>
<dbReference type="Proteomes" id="UP000315995">
    <property type="component" value="Chromosome"/>
</dbReference>
<dbReference type="OrthoDB" id="5540656at2"/>
<feature type="compositionally biased region" description="Acidic residues" evidence="1">
    <location>
        <begin position="230"/>
        <end position="266"/>
    </location>
</feature>
<dbReference type="RefSeq" id="WP_141195947.1">
    <property type="nucleotide sequence ID" value="NZ_CP041186.1"/>
</dbReference>
<accession>A0A4Y6PMJ9</accession>
<accession>A0A5B8XYH2</accession>
<gene>
    <name evidence="2" type="ORF">FIV42_01455</name>
</gene>